<dbReference type="InterPro" id="IPR000914">
    <property type="entry name" value="SBP_5_dom"/>
</dbReference>
<comment type="similarity">
    <text evidence="2">Belongs to the bacterial solute-binding protein 5 family.</text>
</comment>
<proteinExistence type="inferred from homology"/>
<dbReference type="Gene3D" id="3.40.190.10">
    <property type="entry name" value="Periplasmic binding protein-like II"/>
    <property type="match status" value="1"/>
</dbReference>
<evidence type="ECO:0000256" key="4">
    <source>
        <dbReference type="ARBA" id="ARBA00022729"/>
    </source>
</evidence>
<keyword evidence="4 5" id="KW-0732">Signal</keyword>
<dbReference type="PROSITE" id="PS51257">
    <property type="entry name" value="PROKAR_LIPOPROTEIN"/>
    <property type="match status" value="1"/>
</dbReference>
<evidence type="ECO:0000256" key="1">
    <source>
        <dbReference type="ARBA" id="ARBA00004418"/>
    </source>
</evidence>
<dbReference type="Gene3D" id="3.90.76.10">
    <property type="entry name" value="Dipeptide-binding Protein, Domain 1"/>
    <property type="match status" value="1"/>
</dbReference>
<accession>A0A941D1J6</accession>
<dbReference type="CDD" id="cd08504">
    <property type="entry name" value="PBP2_OppA"/>
    <property type="match status" value="1"/>
</dbReference>
<dbReference type="InterPro" id="IPR039424">
    <property type="entry name" value="SBP_5"/>
</dbReference>
<feature type="chain" id="PRO_5037281323" evidence="5">
    <location>
        <begin position="27"/>
        <end position="540"/>
    </location>
</feature>
<protein>
    <submittedName>
        <fullName evidence="7">Peptide ABC transporter substrate-binding protein</fullName>
    </submittedName>
</protein>
<evidence type="ECO:0000256" key="3">
    <source>
        <dbReference type="ARBA" id="ARBA00022448"/>
    </source>
</evidence>
<dbReference type="PANTHER" id="PTHR30290">
    <property type="entry name" value="PERIPLASMIC BINDING COMPONENT OF ABC TRANSPORTER"/>
    <property type="match status" value="1"/>
</dbReference>
<dbReference type="Gene3D" id="3.10.105.10">
    <property type="entry name" value="Dipeptide-binding Protein, Domain 3"/>
    <property type="match status" value="1"/>
</dbReference>
<keyword evidence="8" id="KW-1185">Reference proteome</keyword>
<dbReference type="PANTHER" id="PTHR30290:SF10">
    <property type="entry name" value="PERIPLASMIC OLIGOPEPTIDE-BINDING PROTEIN-RELATED"/>
    <property type="match status" value="1"/>
</dbReference>
<dbReference type="EMBL" id="JAGSGD010000001">
    <property type="protein sequence ID" value="MBR7619724.1"/>
    <property type="molecule type" value="Genomic_DNA"/>
</dbReference>
<dbReference type="GO" id="GO:0030288">
    <property type="term" value="C:outer membrane-bounded periplasmic space"/>
    <property type="evidence" value="ECO:0007669"/>
    <property type="project" value="UniProtKB-ARBA"/>
</dbReference>
<feature type="signal peptide" evidence="5">
    <location>
        <begin position="1"/>
        <end position="26"/>
    </location>
</feature>
<dbReference type="GO" id="GO:0015833">
    <property type="term" value="P:peptide transport"/>
    <property type="evidence" value="ECO:0007669"/>
    <property type="project" value="TreeGrafter"/>
</dbReference>
<dbReference type="AlphaFoldDB" id="A0A941D1J6"/>
<evidence type="ECO:0000256" key="2">
    <source>
        <dbReference type="ARBA" id="ARBA00005695"/>
    </source>
</evidence>
<dbReference type="GO" id="GO:0043190">
    <property type="term" value="C:ATP-binding cassette (ABC) transporter complex"/>
    <property type="evidence" value="ECO:0007669"/>
    <property type="project" value="InterPro"/>
</dbReference>
<evidence type="ECO:0000259" key="6">
    <source>
        <dbReference type="Pfam" id="PF00496"/>
    </source>
</evidence>
<dbReference type="InterPro" id="IPR023765">
    <property type="entry name" value="SBP_5_CS"/>
</dbReference>
<dbReference type="FunFam" id="3.90.76.10:FF:000001">
    <property type="entry name" value="Oligopeptide ABC transporter substrate-binding protein"/>
    <property type="match status" value="1"/>
</dbReference>
<comment type="subcellular location">
    <subcellularLocation>
        <location evidence="1">Periplasm</location>
    </subcellularLocation>
</comment>
<gene>
    <name evidence="7" type="ORF">JKL49_10025</name>
</gene>
<reference evidence="7" key="1">
    <citation type="submission" date="2021-04" db="EMBL/GenBank/DDBJ databases">
        <title>Draft genome assembly of strain Phenylobacterium sp. 20VBR1 using MiniION and Illumina platforms.</title>
        <authorList>
            <person name="Thomas F.A."/>
            <person name="Krishnan K.P."/>
            <person name="Sinha R.K."/>
        </authorList>
    </citation>
    <scope>NUCLEOTIDE SEQUENCE</scope>
    <source>
        <strain evidence="7">20VBR1</strain>
    </source>
</reference>
<evidence type="ECO:0000313" key="7">
    <source>
        <dbReference type="EMBL" id="MBR7619724.1"/>
    </source>
</evidence>
<dbReference type="GO" id="GO:1904680">
    <property type="term" value="F:peptide transmembrane transporter activity"/>
    <property type="evidence" value="ECO:0007669"/>
    <property type="project" value="TreeGrafter"/>
</dbReference>
<dbReference type="InterPro" id="IPR030678">
    <property type="entry name" value="Peptide/Ni-bd"/>
</dbReference>
<sequence length="540" mass="59633">MVSKSLRPALLAGLGLAALLLSGCQAKVSRPPCPAGEVCLAYGSNNEAGSLDPQTSNLVDEFTIIADLISGLTTDSPDGQPIPAIATSWETSPDGLIWTFHLRDDAKWSDGVPVTADDFVFAYRRILDPKTASIYSYLVYLLKNGQAVNEGKAPLTAVGARAIDAGTLELTLEHPAPYLPELLKHQSFFPVPKHAVEKWGDAWVKPGRYVSNGPYKLMSWQLGDHIEVVKNPYFYDAKNVCVDRIDYFPTPDSVMAERRVARGELDVNTSFQSNRFIRLKERMPDMVRAKNALATSYLSFNTREIKAFRDSRVRRALSESIDREFITGKLMRAGQLPAYAFVPPGTANYARGARTVWADKPLAERQAEAKRLLAAAGYGPNRKLTFDFKISNSPDTVLLASAVQADWAAIGVDAKIVQNEGQVAFAAYRNRDFGIGAMSWYADFNDPVTFLSLMKSDTGGQNYGDYKNPAYDALLNAADREPDAGKRAAILQRAEQMMLSEDAIAPIYYVVSRNLVSPRVTGWVDNVANFHRARWLCLKK</sequence>
<organism evidence="7 8">
    <name type="scientific">Phenylobacterium glaciei</name>
    <dbReference type="NCBI Taxonomy" id="2803784"/>
    <lineage>
        <taxon>Bacteria</taxon>
        <taxon>Pseudomonadati</taxon>
        <taxon>Pseudomonadota</taxon>
        <taxon>Alphaproteobacteria</taxon>
        <taxon>Caulobacterales</taxon>
        <taxon>Caulobacteraceae</taxon>
        <taxon>Phenylobacterium</taxon>
    </lineage>
</organism>
<feature type="domain" description="Solute-binding protein family 5" evidence="6">
    <location>
        <begin position="81"/>
        <end position="461"/>
    </location>
</feature>
<keyword evidence="3" id="KW-0813">Transport</keyword>
<comment type="caution">
    <text evidence="7">The sequence shown here is derived from an EMBL/GenBank/DDBJ whole genome shotgun (WGS) entry which is preliminary data.</text>
</comment>
<evidence type="ECO:0000256" key="5">
    <source>
        <dbReference type="SAM" id="SignalP"/>
    </source>
</evidence>
<dbReference type="SUPFAM" id="SSF53850">
    <property type="entry name" value="Periplasmic binding protein-like II"/>
    <property type="match status" value="1"/>
</dbReference>
<evidence type="ECO:0000313" key="8">
    <source>
        <dbReference type="Proteomes" id="UP000622580"/>
    </source>
</evidence>
<dbReference type="PROSITE" id="PS01040">
    <property type="entry name" value="SBP_BACTERIAL_5"/>
    <property type="match status" value="1"/>
</dbReference>
<dbReference type="RefSeq" id="WP_215340065.1">
    <property type="nucleotide sequence ID" value="NZ_JAGSGD010000001.1"/>
</dbReference>
<dbReference type="PIRSF" id="PIRSF002741">
    <property type="entry name" value="MppA"/>
    <property type="match status" value="1"/>
</dbReference>
<name>A0A941D1J6_9CAUL</name>
<dbReference type="Proteomes" id="UP000622580">
    <property type="component" value="Unassembled WGS sequence"/>
</dbReference>
<dbReference type="Pfam" id="PF00496">
    <property type="entry name" value="SBP_bac_5"/>
    <property type="match status" value="1"/>
</dbReference>